<dbReference type="Gene3D" id="3.30.428.10">
    <property type="entry name" value="HIT-like"/>
    <property type="match status" value="1"/>
</dbReference>
<protein>
    <recommendedName>
        <fullName evidence="2">HIT domain-containing protein</fullName>
    </recommendedName>
</protein>
<accession>A0AAD6EHD2</accession>
<gene>
    <name evidence="3" type="ORF">N7537_001536</name>
</gene>
<organism evidence="3 4">
    <name type="scientific">Penicillium hordei</name>
    <dbReference type="NCBI Taxonomy" id="40994"/>
    <lineage>
        <taxon>Eukaryota</taxon>
        <taxon>Fungi</taxon>
        <taxon>Dikarya</taxon>
        <taxon>Ascomycota</taxon>
        <taxon>Pezizomycotina</taxon>
        <taxon>Eurotiomycetes</taxon>
        <taxon>Eurotiomycetidae</taxon>
        <taxon>Eurotiales</taxon>
        <taxon>Aspergillaceae</taxon>
        <taxon>Penicillium</taxon>
    </lineage>
</organism>
<evidence type="ECO:0000256" key="1">
    <source>
        <dbReference type="PROSITE-ProRule" id="PRU00464"/>
    </source>
</evidence>
<evidence type="ECO:0000313" key="4">
    <source>
        <dbReference type="Proteomes" id="UP001213799"/>
    </source>
</evidence>
<evidence type="ECO:0000259" key="2">
    <source>
        <dbReference type="PROSITE" id="PS51084"/>
    </source>
</evidence>
<comment type="caution">
    <text evidence="3">The sequence shown here is derived from an EMBL/GenBank/DDBJ whole genome shotgun (WGS) entry which is preliminary data.</text>
</comment>
<dbReference type="GeneID" id="81582836"/>
<reference evidence="3" key="2">
    <citation type="submission" date="2023-01" db="EMBL/GenBank/DDBJ databases">
        <authorList>
            <person name="Petersen C."/>
        </authorList>
    </citation>
    <scope>NUCLEOTIDE SEQUENCE</scope>
    <source>
        <strain evidence="3">IBT 12815</strain>
    </source>
</reference>
<feature type="domain" description="HIT" evidence="2">
    <location>
        <begin position="153"/>
        <end position="258"/>
    </location>
</feature>
<dbReference type="PANTHER" id="PTHR46648">
    <property type="entry name" value="HIT FAMILY PROTEIN 1"/>
    <property type="match status" value="1"/>
</dbReference>
<dbReference type="InterPro" id="IPR001310">
    <property type="entry name" value="Histidine_triad_HIT"/>
</dbReference>
<dbReference type="PROSITE" id="PS51084">
    <property type="entry name" value="HIT_2"/>
    <property type="match status" value="1"/>
</dbReference>
<dbReference type="PANTHER" id="PTHR46648:SF1">
    <property type="entry name" value="ADENOSINE 5'-MONOPHOSPHORAMIDASE HNT1"/>
    <property type="match status" value="1"/>
</dbReference>
<sequence>MSDTLLDEYVFIQNRELTAALTSEPTTPGHVIVNLASPLFINTAETKHVLEVIRQIARNLRDVTSSKRCGMAYDGDKLLHVIPLHGLQASWSAILDSEKEFHKEFPGYLSTKSGPELNKEELDDMQKCITAKSGLSHDDFDTNFHGDLTDNNLFTRIIRGGLPQWRVWENSSHVAFLTPFANTPGFTVLVPRKHTSSDIFSLDTDDYNALVEATCSVAMLLKRSLNLEMCGMFFEGLEIDYTHAKLVPVHIHTTDRELLKSPLKEDFHELYRGSISTRLGSTSYPAKELHEMTRELRSRFQV</sequence>
<dbReference type="Proteomes" id="UP001213799">
    <property type="component" value="Unassembled WGS sequence"/>
</dbReference>
<reference evidence="3" key="1">
    <citation type="journal article" date="2023" name="IMA Fungus">
        <title>Comparative genomic study of the Penicillium genus elucidates a diverse pangenome and 15 lateral gene transfer events.</title>
        <authorList>
            <person name="Petersen C."/>
            <person name="Sorensen T."/>
            <person name="Nielsen M.R."/>
            <person name="Sondergaard T.E."/>
            <person name="Sorensen J.L."/>
            <person name="Fitzpatrick D.A."/>
            <person name="Frisvad J.C."/>
            <person name="Nielsen K.L."/>
        </authorList>
    </citation>
    <scope>NUCLEOTIDE SEQUENCE</scope>
    <source>
        <strain evidence="3">IBT 12815</strain>
    </source>
</reference>
<dbReference type="EMBL" id="JAQJAE010000001">
    <property type="protein sequence ID" value="KAJ5616422.1"/>
    <property type="molecule type" value="Genomic_DNA"/>
</dbReference>
<comment type="caution">
    <text evidence="1">Lacks conserved residue(s) required for the propagation of feature annotation.</text>
</comment>
<dbReference type="InterPro" id="IPR011146">
    <property type="entry name" value="HIT-like"/>
</dbReference>
<dbReference type="RefSeq" id="XP_056757589.1">
    <property type="nucleotide sequence ID" value="XM_056892594.1"/>
</dbReference>
<dbReference type="InterPro" id="IPR036265">
    <property type="entry name" value="HIT-like_sf"/>
</dbReference>
<dbReference type="GO" id="GO:0003824">
    <property type="term" value="F:catalytic activity"/>
    <property type="evidence" value="ECO:0007669"/>
    <property type="project" value="InterPro"/>
</dbReference>
<evidence type="ECO:0000313" key="3">
    <source>
        <dbReference type="EMBL" id="KAJ5616422.1"/>
    </source>
</evidence>
<proteinExistence type="predicted"/>
<keyword evidence="4" id="KW-1185">Reference proteome</keyword>
<dbReference type="SUPFAM" id="SSF54197">
    <property type="entry name" value="HIT-like"/>
    <property type="match status" value="1"/>
</dbReference>
<dbReference type="AlphaFoldDB" id="A0AAD6EHD2"/>
<name>A0AAD6EHD2_9EURO</name>